<dbReference type="InterPro" id="IPR001173">
    <property type="entry name" value="Glyco_trans_2-like"/>
</dbReference>
<evidence type="ECO:0000313" key="4">
    <source>
        <dbReference type="Proteomes" id="UP000230759"/>
    </source>
</evidence>
<protein>
    <recommendedName>
        <fullName evidence="2">Glycosyltransferase 2-like domain-containing protein</fullName>
    </recommendedName>
</protein>
<dbReference type="Proteomes" id="UP000230759">
    <property type="component" value="Unassembled WGS sequence"/>
</dbReference>
<proteinExistence type="predicted"/>
<evidence type="ECO:0000259" key="2">
    <source>
        <dbReference type="Pfam" id="PF00535"/>
    </source>
</evidence>
<dbReference type="InterPro" id="IPR050834">
    <property type="entry name" value="Glycosyltransf_2"/>
</dbReference>
<evidence type="ECO:0000313" key="3">
    <source>
        <dbReference type="EMBL" id="PIP57148.1"/>
    </source>
</evidence>
<dbReference type="CDD" id="cd00761">
    <property type="entry name" value="Glyco_tranf_GTA_type"/>
    <property type="match status" value="1"/>
</dbReference>
<dbReference type="InterPro" id="IPR029044">
    <property type="entry name" value="Nucleotide-diphossugar_trans"/>
</dbReference>
<dbReference type="EMBL" id="PCSV01000026">
    <property type="protein sequence ID" value="PIP57148.1"/>
    <property type="molecule type" value="Genomic_DNA"/>
</dbReference>
<feature type="domain" description="Glycosyltransferase 2-like" evidence="2">
    <location>
        <begin position="4"/>
        <end position="137"/>
    </location>
</feature>
<dbReference type="Pfam" id="PF00535">
    <property type="entry name" value="Glycos_transf_2"/>
    <property type="match status" value="1"/>
</dbReference>
<dbReference type="Gene3D" id="3.90.550.10">
    <property type="entry name" value="Spore Coat Polysaccharide Biosynthesis Protein SpsA, Chain A"/>
    <property type="match status" value="1"/>
</dbReference>
<sequence length="280" mass="32171">MKVSVIIPTYNEERVIGECLESLARQSFHDLQIIIVDDGSTDGTVTKVNGLCVKSYELKLLKQQHRGPGAARNLGAREARGEILVFVDADMTFAPDFIEKLAQPILERKTKGTFSKEEYVSNWDNVWARCWNINSGWEPKRRHPKRYPDKQKVFRAILKSEFDKVGGFNTGRGYNDDWSLSERLGYQAEVVSGAVFYHQNPDDLVEIFQQARWVAKRKYKLGLIGAFYNLLVYSLPDSIWVGFWKALFKKEPLFPVFKVVYDFGAFLGILEYVLVKKVAK</sequence>
<accession>A0A2H0BJG7</accession>
<dbReference type="PANTHER" id="PTHR43685:SF2">
    <property type="entry name" value="GLYCOSYLTRANSFERASE 2-LIKE DOMAIN-CONTAINING PROTEIN"/>
    <property type="match status" value="1"/>
</dbReference>
<feature type="transmembrane region" description="Helical" evidence="1">
    <location>
        <begin position="256"/>
        <end position="275"/>
    </location>
</feature>
<organism evidence="3 4">
    <name type="scientific">Candidatus Woesebacteria bacterium CG22_combo_CG10-13_8_21_14_all_45_10</name>
    <dbReference type="NCBI Taxonomy" id="1975060"/>
    <lineage>
        <taxon>Bacteria</taxon>
        <taxon>Candidatus Woeseibacteriota</taxon>
    </lineage>
</organism>
<gene>
    <name evidence="3" type="ORF">COX04_01050</name>
</gene>
<comment type="caution">
    <text evidence="3">The sequence shown here is derived from an EMBL/GenBank/DDBJ whole genome shotgun (WGS) entry which is preliminary data.</text>
</comment>
<dbReference type="PANTHER" id="PTHR43685">
    <property type="entry name" value="GLYCOSYLTRANSFERASE"/>
    <property type="match status" value="1"/>
</dbReference>
<reference evidence="3 4" key="1">
    <citation type="submission" date="2017-09" db="EMBL/GenBank/DDBJ databases">
        <title>Depth-based differentiation of microbial function through sediment-hosted aquifers and enrichment of novel symbionts in the deep terrestrial subsurface.</title>
        <authorList>
            <person name="Probst A.J."/>
            <person name="Ladd B."/>
            <person name="Jarett J.K."/>
            <person name="Geller-Mcgrath D.E."/>
            <person name="Sieber C.M."/>
            <person name="Emerson J.B."/>
            <person name="Anantharaman K."/>
            <person name="Thomas B.C."/>
            <person name="Malmstrom R."/>
            <person name="Stieglmeier M."/>
            <person name="Klingl A."/>
            <person name="Woyke T."/>
            <person name="Ryan C.M."/>
            <person name="Banfield J.F."/>
        </authorList>
    </citation>
    <scope>NUCLEOTIDE SEQUENCE [LARGE SCALE GENOMIC DNA]</scope>
    <source>
        <strain evidence="3">CG22_combo_CG10-13_8_21_14_all_45_10</strain>
    </source>
</reference>
<dbReference type="AlphaFoldDB" id="A0A2H0BJG7"/>
<keyword evidence="1" id="KW-0472">Membrane</keyword>
<keyword evidence="1" id="KW-1133">Transmembrane helix</keyword>
<evidence type="ECO:0000256" key="1">
    <source>
        <dbReference type="SAM" id="Phobius"/>
    </source>
</evidence>
<name>A0A2H0BJG7_9BACT</name>
<feature type="transmembrane region" description="Helical" evidence="1">
    <location>
        <begin position="219"/>
        <end position="236"/>
    </location>
</feature>
<keyword evidence="1" id="KW-0812">Transmembrane</keyword>
<dbReference type="SUPFAM" id="SSF53448">
    <property type="entry name" value="Nucleotide-diphospho-sugar transferases"/>
    <property type="match status" value="1"/>
</dbReference>